<keyword evidence="3 10" id="KW-0813">Transport</keyword>
<dbReference type="GO" id="GO:0005886">
    <property type="term" value="C:plasma membrane"/>
    <property type="evidence" value="ECO:0007669"/>
    <property type="project" value="UniProtKB-SubCell"/>
</dbReference>
<comment type="subcellular location">
    <subcellularLocation>
        <location evidence="1">Cell inner membrane</location>
        <topology evidence="1">Single-pass type II membrane protein</topology>
    </subcellularLocation>
    <subcellularLocation>
        <location evidence="10">Cell membrane</location>
        <topology evidence="10">Single-pass type II membrane protein</topology>
    </subcellularLocation>
</comment>
<reference evidence="11" key="1">
    <citation type="submission" date="2020-07" db="EMBL/GenBank/DDBJ databases">
        <title>Huge and variable diversity of episymbiotic CPR bacteria and DPANN archaea in groundwater ecosystems.</title>
        <authorList>
            <person name="He C.Y."/>
            <person name="Keren R."/>
            <person name="Whittaker M."/>
            <person name="Farag I.F."/>
            <person name="Doudna J."/>
            <person name="Cate J.H.D."/>
            <person name="Banfield J.F."/>
        </authorList>
    </citation>
    <scope>NUCLEOTIDE SEQUENCE</scope>
    <source>
        <strain evidence="11">NC_groundwater_1370_Ag_S-0.2um_69_93</strain>
    </source>
</reference>
<keyword evidence="7 10" id="KW-0653">Protein transport</keyword>
<comment type="similarity">
    <text evidence="2 10">Belongs to the ExbD/TolR family.</text>
</comment>
<evidence type="ECO:0000256" key="2">
    <source>
        <dbReference type="ARBA" id="ARBA00005811"/>
    </source>
</evidence>
<evidence type="ECO:0000256" key="1">
    <source>
        <dbReference type="ARBA" id="ARBA00004249"/>
    </source>
</evidence>
<keyword evidence="9" id="KW-0472">Membrane</keyword>
<protein>
    <submittedName>
        <fullName evidence="11">Biopolymer transporter ExbD</fullName>
    </submittedName>
</protein>
<dbReference type="AlphaFoldDB" id="A0A932ZUJ8"/>
<keyword evidence="8" id="KW-1133">Transmembrane helix</keyword>
<keyword evidence="5" id="KW-0997">Cell inner membrane</keyword>
<evidence type="ECO:0000313" key="11">
    <source>
        <dbReference type="EMBL" id="MBI4251876.1"/>
    </source>
</evidence>
<dbReference type="GO" id="GO:0022857">
    <property type="term" value="F:transmembrane transporter activity"/>
    <property type="evidence" value="ECO:0007669"/>
    <property type="project" value="InterPro"/>
</dbReference>
<evidence type="ECO:0000256" key="3">
    <source>
        <dbReference type="ARBA" id="ARBA00022448"/>
    </source>
</evidence>
<evidence type="ECO:0000256" key="8">
    <source>
        <dbReference type="ARBA" id="ARBA00022989"/>
    </source>
</evidence>
<evidence type="ECO:0000256" key="6">
    <source>
        <dbReference type="ARBA" id="ARBA00022692"/>
    </source>
</evidence>
<keyword evidence="6 10" id="KW-0812">Transmembrane</keyword>
<evidence type="ECO:0000256" key="10">
    <source>
        <dbReference type="RuleBase" id="RU003879"/>
    </source>
</evidence>
<dbReference type="InterPro" id="IPR003400">
    <property type="entry name" value="ExbD"/>
</dbReference>
<evidence type="ECO:0000313" key="12">
    <source>
        <dbReference type="Proteomes" id="UP000752292"/>
    </source>
</evidence>
<evidence type="ECO:0000256" key="9">
    <source>
        <dbReference type="ARBA" id="ARBA00023136"/>
    </source>
</evidence>
<comment type="caution">
    <text evidence="11">The sequence shown here is derived from an EMBL/GenBank/DDBJ whole genome shotgun (WGS) entry which is preliminary data.</text>
</comment>
<evidence type="ECO:0000256" key="5">
    <source>
        <dbReference type="ARBA" id="ARBA00022519"/>
    </source>
</evidence>
<dbReference type="Pfam" id="PF02472">
    <property type="entry name" value="ExbD"/>
    <property type="match status" value="1"/>
</dbReference>
<gene>
    <name evidence="11" type="ORF">HY618_05390</name>
</gene>
<dbReference type="Gene3D" id="3.30.420.270">
    <property type="match status" value="1"/>
</dbReference>
<accession>A0A932ZUJ8</accession>
<feature type="non-terminal residue" evidence="11">
    <location>
        <position position="1"/>
    </location>
</feature>
<dbReference type="EMBL" id="JACQRX010000233">
    <property type="protein sequence ID" value="MBI4251876.1"/>
    <property type="molecule type" value="Genomic_DNA"/>
</dbReference>
<organism evidence="11 12">
    <name type="scientific">Tectimicrobiota bacterium</name>
    <dbReference type="NCBI Taxonomy" id="2528274"/>
    <lineage>
        <taxon>Bacteria</taxon>
        <taxon>Pseudomonadati</taxon>
        <taxon>Nitrospinota/Tectimicrobiota group</taxon>
        <taxon>Candidatus Tectimicrobiota</taxon>
    </lineage>
</organism>
<dbReference type="Proteomes" id="UP000752292">
    <property type="component" value="Unassembled WGS sequence"/>
</dbReference>
<dbReference type="PANTHER" id="PTHR30558:SF12">
    <property type="entry name" value="BIOPOLYMER TRANSPORT PROTEIN EXBD"/>
    <property type="match status" value="1"/>
</dbReference>
<proteinExistence type="inferred from homology"/>
<dbReference type="PANTHER" id="PTHR30558">
    <property type="entry name" value="EXBD MEMBRANE COMPONENT OF PMF-DRIVEN MACROMOLECULE IMPORT SYSTEM"/>
    <property type="match status" value="1"/>
</dbReference>
<dbReference type="GO" id="GO:0015031">
    <property type="term" value="P:protein transport"/>
    <property type="evidence" value="ECO:0007669"/>
    <property type="project" value="UniProtKB-KW"/>
</dbReference>
<keyword evidence="4" id="KW-1003">Cell membrane</keyword>
<evidence type="ECO:0000256" key="7">
    <source>
        <dbReference type="ARBA" id="ARBA00022927"/>
    </source>
</evidence>
<name>A0A932ZUJ8_UNCTE</name>
<sequence length="128" mass="14317">LVDVMLVLLVIFMVTAPLLETQNQAVNVDLPKVSAERSRVAEDAVVVTVDRGQRIYLNDHPHDLAELRPKLDALFKARANKEIFLRADQSVPYGRVVETMAVIRAAGITKLNMVTDPLESEGGNRRRR</sequence>
<evidence type="ECO:0000256" key="4">
    <source>
        <dbReference type="ARBA" id="ARBA00022475"/>
    </source>
</evidence>